<dbReference type="Proteomes" id="UP000198906">
    <property type="component" value="Unassembled WGS sequence"/>
</dbReference>
<evidence type="ECO:0000313" key="3">
    <source>
        <dbReference type="Proteomes" id="UP000198906"/>
    </source>
</evidence>
<accession>A0A1C6SC54</accession>
<evidence type="ECO:0000313" key="2">
    <source>
        <dbReference type="EMBL" id="SCL26922.1"/>
    </source>
</evidence>
<proteinExistence type="predicted"/>
<gene>
    <name evidence="2" type="ORF">GA0074694_4658</name>
</gene>
<feature type="chain" id="PRO_5038411709" description="Secreted protein" evidence="1">
    <location>
        <begin position="24"/>
        <end position="259"/>
    </location>
</feature>
<sequence length="259" mass="28433">MRIPRLKTLGLALAALTVATLHAQPASAGPAPASEPQPEPCVSLALSRGADLWTCNAEGIMEVEVDDQTGEPQPPVYTPIPQPVVQVGPSPSDAGTMDDWDTWCETGSICRRPISRWINETKGNTAYGNRSGVIGTYDLIIRTNFSGRQPRHDLSLIWDTGPSIDFNDVYIRCREDRNNLPDLNCGDHFVGGPTIGPAYFRWNAGTTYGNRLANSNPYYADVTAEFWPTGYPMYTAAPLRTQKWYCPPDVGSDTSCYFP</sequence>
<dbReference type="RefSeq" id="WP_091461639.1">
    <property type="nucleotide sequence ID" value="NZ_FMHU01000002.1"/>
</dbReference>
<dbReference type="STRING" id="47866.GA0074694_4658"/>
<keyword evidence="3" id="KW-1185">Reference proteome</keyword>
<dbReference type="EMBL" id="FMHU01000002">
    <property type="protein sequence ID" value="SCL26922.1"/>
    <property type="molecule type" value="Genomic_DNA"/>
</dbReference>
<evidence type="ECO:0000256" key="1">
    <source>
        <dbReference type="SAM" id="SignalP"/>
    </source>
</evidence>
<evidence type="ECO:0008006" key="4">
    <source>
        <dbReference type="Google" id="ProtNLM"/>
    </source>
</evidence>
<organism evidence="2 3">
    <name type="scientific">Micromonospora inyonensis</name>
    <dbReference type="NCBI Taxonomy" id="47866"/>
    <lineage>
        <taxon>Bacteria</taxon>
        <taxon>Bacillati</taxon>
        <taxon>Actinomycetota</taxon>
        <taxon>Actinomycetes</taxon>
        <taxon>Micromonosporales</taxon>
        <taxon>Micromonosporaceae</taxon>
        <taxon>Micromonospora</taxon>
    </lineage>
</organism>
<feature type="signal peptide" evidence="1">
    <location>
        <begin position="1"/>
        <end position="23"/>
    </location>
</feature>
<keyword evidence="1" id="KW-0732">Signal</keyword>
<reference evidence="3" key="1">
    <citation type="submission" date="2016-06" db="EMBL/GenBank/DDBJ databases">
        <authorList>
            <person name="Varghese N."/>
        </authorList>
    </citation>
    <scope>NUCLEOTIDE SEQUENCE [LARGE SCALE GENOMIC DNA]</scope>
    <source>
        <strain evidence="3">DSM 46123</strain>
    </source>
</reference>
<dbReference type="AlphaFoldDB" id="A0A1C6SC54"/>
<protein>
    <recommendedName>
        <fullName evidence="4">Secreted protein</fullName>
    </recommendedName>
</protein>
<name>A0A1C6SC54_9ACTN</name>